<evidence type="ECO:0000256" key="5">
    <source>
        <dbReference type="ARBA" id="ARBA00022679"/>
    </source>
</evidence>
<evidence type="ECO:0000256" key="2">
    <source>
        <dbReference type="ARBA" id="ARBA00005879"/>
    </source>
</evidence>
<comment type="similarity">
    <text evidence="2 16">Belongs to the precorrin methyltransferase family.</text>
</comment>
<evidence type="ECO:0000256" key="14">
    <source>
        <dbReference type="ARBA" id="ARBA00060548"/>
    </source>
</evidence>
<dbReference type="InterPro" id="IPR035996">
    <property type="entry name" value="4pyrrol_Methylase_sf"/>
</dbReference>
<dbReference type="AlphaFoldDB" id="F1YSD4"/>
<dbReference type="PANTHER" id="PTHR45790:SF1">
    <property type="entry name" value="SIROHEME SYNTHASE"/>
    <property type="match status" value="1"/>
</dbReference>
<accession>F1YSD4</accession>
<dbReference type="InterPro" id="IPR028281">
    <property type="entry name" value="Sirohaem_synthase_central"/>
</dbReference>
<evidence type="ECO:0000259" key="19">
    <source>
        <dbReference type="Pfam" id="PF14824"/>
    </source>
</evidence>
<evidence type="ECO:0000313" key="21">
    <source>
        <dbReference type="Proteomes" id="UP000018454"/>
    </source>
</evidence>
<feature type="active site" description="Proton donor" evidence="15">
    <location>
        <position position="295"/>
    </location>
</feature>
<keyword evidence="6" id="KW-0949">S-adenosyl-L-methionine</keyword>
<evidence type="ECO:0000256" key="4">
    <source>
        <dbReference type="ARBA" id="ARBA00022603"/>
    </source>
</evidence>
<keyword evidence="11" id="KW-0511">Multifunctional enzyme</keyword>
<keyword evidence="8" id="KW-0520">NAD</keyword>
<proteinExistence type="inferred from homology"/>
<reference evidence="20 21" key="1">
    <citation type="journal article" date="2011" name="Science">
        <title>Drosophila microbiome modulates host developmental and metabolic homeostasis via insulin signaling.</title>
        <authorList>
            <person name="Shin S.C."/>
            <person name="Kim S.H."/>
            <person name="You H."/>
            <person name="Kim B."/>
            <person name="Kim A.C."/>
            <person name="Lee K.A."/>
            <person name="Yoon J.H."/>
            <person name="Ryu J.H."/>
            <person name="Lee W.J."/>
        </authorList>
    </citation>
    <scope>NUCLEOTIDE SEQUENCE [LARGE SCALE GENOMIC DNA]</scope>
    <source>
        <strain evidence="20 21">DM001</strain>
    </source>
</reference>
<feature type="domain" description="Sirohaem synthase dimerisation" evidence="18">
    <location>
        <begin position="178"/>
        <end position="233"/>
    </location>
</feature>
<evidence type="ECO:0000256" key="3">
    <source>
        <dbReference type="ARBA" id="ARBA00022573"/>
    </source>
</evidence>
<dbReference type="PIRSF" id="PIRSF036426">
    <property type="entry name" value="Sirohaem_synth"/>
    <property type="match status" value="1"/>
</dbReference>
<evidence type="ECO:0000256" key="16">
    <source>
        <dbReference type="RuleBase" id="RU003960"/>
    </source>
</evidence>
<dbReference type="EMBL" id="AEUP01000021">
    <property type="protein sequence ID" value="EGE48267.1"/>
    <property type="molecule type" value="Genomic_DNA"/>
</dbReference>
<dbReference type="PROSITE" id="PS00840">
    <property type="entry name" value="SUMT_2"/>
    <property type="match status" value="1"/>
</dbReference>
<dbReference type="GO" id="GO:0051287">
    <property type="term" value="F:NAD binding"/>
    <property type="evidence" value="ECO:0007669"/>
    <property type="project" value="InterPro"/>
</dbReference>
<dbReference type="NCBIfam" id="TIGR01469">
    <property type="entry name" value="cobA_cysG_Cterm"/>
    <property type="match status" value="1"/>
</dbReference>
<comment type="pathway">
    <text evidence="14">Cofactor biosynthesis; adenosylcobalamin biosynthesis; precorrin-2 from uroporphyrinogen III: step 1/1.</text>
</comment>
<dbReference type="GO" id="GO:0043115">
    <property type="term" value="F:precorrin-2 dehydrogenase activity"/>
    <property type="evidence" value="ECO:0007669"/>
    <property type="project" value="UniProtKB-EC"/>
</dbReference>
<dbReference type="InterPro" id="IPR006367">
    <property type="entry name" value="Sirohaem_synthase_N"/>
</dbReference>
<evidence type="ECO:0000259" key="17">
    <source>
        <dbReference type="Pfam" id="PF00590"/>
    </source>
</evidence>
<dbReference type="InterPro" id="IPR014777">
    <property type="entry name" value="4pyrrole_Mease_sub1"/>
</dbReference>
<dbReference type="FunFam" id="3.30.950.10:FF:000001">
    <property type="entry name" value="Siroheme synthase"/>
    <property type="match status" value="1"/>
</dbReference>
<dbReference type="GO" id="GO:0009236">
    <property type="term" value="P:cobalamin biosynthetic process"/>
    <property type="evidence" value="ECO:0007669"/>
    <property type="project" value="UniProtKB-KW"/>
</dbReference>
<dbReference type="GO" id="GO:0004851">
    <property type="term" value="F:uroporphyrin-III C-methyltransferase activity"/>
    <property type="evidence" value="ECO:0007669"/>
    <property type="project" value="InterPro"/>
</dbReference>
<evidence type="ECO:0000256" key="10">
    <source>
        <dbReference type="ARBA" id="ARBA00023244"/>
    </source>
</evidence>
<dbReference type="InterPro" id="IPR019478">
    <property type="entry name" value="Sirohaem_synthase_dimer_dom"/>
</dbReference>
<evidence type="ECO:0000256" key="12">
    <source>
        <dbReference type="ARBA" id="ARBA00025705"/>
    </source>
</evidence>
<dbReference type="Proteomes" id="UP000018454">
    <property type="component" value="Unassembled WGS sequence"/>
</dbReference>
<dbReference type="PANTHER" id="PTHR45790">
    <property type="entry name" value="SIROHEME SYNTHASE-RELATED"/>
    <property type="match status" value="1"/>
</dbReference>
<evidence type="ECO:0000259" key="18">
    <source>
        <dbReference type="Pfam" id="PF10414"/>
    </source>
</evidence>
<evidence type="ECO:0000256" key="11">
    <source>
        <dbReference type="ARBA" id="ARBA00023268"/>
    </source>
</evidence>
<dbReference type="InterPro" id="IPR006366">
    <property type="entry name" value="CobA/CysG_C"/>
</dbReference>
<dbReference type="InterPro" id="IPR012409">
    <property type="entry name" value="Sirohaem_synth"/>
</dbReference>
<evidence type="ECO:0000256" key="8">
    <source>
        <dbReference type="ARBA" id="ARBA00023027"/>
    </source>
</evidence>
<dbReference type="SUPFAM" id="SSF51735">
    <property type="entry name" value="NAD(P)-binding Rossmann-fold domains"/>
    <property type="match status" value="1"/>
</dbReference>
<dbReference type="Pfam" id="PF10414">
    <property type="entry name" value="CysG_dimeriser"/>
    <property type="match status" value="1"/>
</dbReference>
<comment type="caution">
    <text evidence="20">The sequence shown here is derived from an EMBL/GenBank/DDBJ whole genome shotgun (WGS) entry which is preliminary data.</text>
</comment>
<evidence type="ECO:0000313" key="20">
    <source>
        <dbReference type="EMBL" id="EGE48267.1"/>
    </source>
</evidence>
<dbReference type="InterPro" id="IPR050161">
    <property type="entry name" value="Siro_Cobalamin_biosynth"/>
</dbReference>
<keyword evidence="5 16" id="KW-0808">Transferase</keyword>
<comment type="pathway">
    <text evidence="1">Porphyrin-containing compound metabolism; siroheme biosynthesis; sirohydrochlorin from precorrin-2: step 1/1.</text>
</comment>
<dbReference type="Pfam" id="PF14824">
    <property type="entry name" value="Sirohm_synth_M"/>
    <property type="match status" value="1"/>
</dbReference>
<organism evidence="20 21">
    <name type="scientific">Acetobacter pomorum DM001</name>
    <dbReference type="NCBI Taxonomy" id="945681"/>
    <lineage>
        <taxon>Bacteria</taxon>
        <taxon>Pseudomonadati</taxon>
        <taxon>Pseudomonadota</taxon>
        <taxon>Alphaproteobacteria</taxon>
        <taxon>Acetobacterales</taxon>
        <taxon>Acetobacteraceae</taxon>
        <taxon>Acetobacter</taxon>
    </lineage>
</organism>
<dbReference type="Gene3D" id="3.40.1010.10">
    <property type="entry name" value="Cobalt-precorrin-4 Transmethylase, Domain 1"/>
    <property type="match status" value="1"/>
</dbReference>
<comment type="pathway">
    <text evidence="12">Porphyrin-containing compound metabolism; siroheme biosynthesis; precorrin-2 from uroporphyrinogen III: step 1/1.</text>
</comment>
<dbReference type="GO" id="GO:0019354">
    <property type="term" value="P:siroheme biosynthetic process"/>
    <property type="evidence" value="ECO:0007669"/>
    <property type="project" value="UniProtKB-UniPathway"/>
</dbReference>
<dbReference type="InterPro" id="IPR000878">
    <property type="entry name" value="4pyrrol_Mease"/>
</dbReference>
<keyword evidence="4 16" id="KW-0489">Methyltransferase</keyword>
<evidence type="ECO:0000256" key="15">
    <source>
        <dbReference type="PIRSR" id="PIRSR036426-1"/>
    </source>
</evidence>
<dbReference type="GO" id="GO:0032259">
    <property type="term" value="P:methylation"/>
    <property type="evidence" value="ECO:0007669"/>
    <property type="project" value="UniProtKB-KW"/>
</dbReference>
<sequence length="483" mass="52661">MFGLLHLEQKPACRGAMQGLSENTGWFPVVFRMEGERVLVVGGGNVAASKVQLLVSTGARVEVLSASLCSELERMVDKGTIHHFPQDTSAQDLQPRLAGCRLVYLATNDRDLNQALATLCKAENVPVCAVDDPAISTFITPALVTRGKVQVAISTGGAAPVLARRLRTMVERVLPEGLHRLADFMSTMRDELRQRIPDTSARRQLWEHFLDGEGARVALAGNTVEATRSLQELEEGNAARGEVWLVGAGPGNPDLLTLAALRFMQDADVILYDNLVGPEILNYVRRDAERVFVGKKRNRHTLPQEDINHELVRRAQAGQRVLRLKGGDPFIFGRGGEELETLVEAGVPFRIIPGISAANGCAAYAGIPLTHRDCAQACLFITGHARADGVLNLEWETIALKNQTVVIYMGLTMLSQLCAQLVKHGLPENWPVAVVEKGTLPEQRVCEGTLATLPALVAEQQIQSPALVIVGEVVRHRVISPRY</sequence>
<gene>
    <name evidence="20" type="primary">cysG</name>
    <name evidence="20" type="ORF">APO_0826</name>
</gene>
<dbReference type="Gene3D" id="3.30.160.110">
    <property type="entry name" value="Siroheme synthase, domain 2"/>
    <property type="match status" value="1"/>
</dbReference>
<comment type="catalytic activity">
    <reaction evidence="13">
        <text>precorrin-2 + NAD(+) = sirohydrochlorin + NADH + 2 H(+)</text>
        <dbReference type="Rhea" id="RHEA:15613"/>
        <dbReference type="ChEBI" id="CHEBI:15378"/>
        <dbReference type="ChEBI" id="CHEBI:57540"/>
        <dbReference type="ChEBI" id="CHEBI:57945"/>
        <dbReference type="ChEBI" id="CHEBI:58351"/>
        <dbReference type="ChEBI" id="CHEBI:58827"/>
        <dbReference type="EC" id="1.3.1.76"/>
    </reaction>
</comment>
<dbReference type="FunFam" id="3.40.1010.10:FF:000001">
    <property type="entry name" value="Siroheme synthase"/>
    <property type="match status" value="1"/>
</dbReference>
<keyword evidence="3" id="KW-0169">Cobalamin biosynthesis</keyword>
<dbReference type="NCBIfam" id="NF004790">
    <property type="entry name" value="PRK06136.1"/>
    <property type="match status" value="1"/>
</dbReference>
<dbReference type="InterPro" id="IPR014776">
    <property type="entry name" value="4pyrrole_Mease_sub2"/>
</dbReference>
<dbReference type="UniPathway" id="UPA00262">
    <property type="reaction ID" value="UER00211"/>
</dbReference>
<dbReference type="Pfam" id="PF00590">
    <property type="entry name" value="TP_methylase"/>
    <property type="match status" value="1"/>
</dbReference>
<dbReference type="Gene3D" id="3.30.950.10">
    <property type="entry name" value="Methyltransferase, Cobalt-precorrin-4 Transmethylase, Domain 2"/>
    <property type="match status" value="1"/>
</dbReference>
<dbReference type="InterPro" id="IPR037115">
    <property type="entry name" value="Sirohaem_synt_dimer_dom_sf"/>
</dbReference>
<dbReference type="NCBIfam" id="NF007922">
    <property type="entry name" value="PRK10637.1"/>
    <property type="match status" value="1"/>
</dbReference>
<evidence type="ECO:0000256" key="1">
    <source>
        <dbReference type="ARBA" id="ARBA00005010"/>
    </source>
</evidence>
<name>F1YSD4_9PROT</name>
<keyword evidence="10" id="KW-0627">Porphyrin biosynthesis</keyword>
<protein>
    <submittedName>
        <fullName evidence="20">Siroheme synthase</fullName>
    </submittedName>
</protein>
<keyword evidence="7" id="KW-0560">Oxidoreductase</keyword>
<dbReference type="InterPro" id="IPR036291">
    <property type="entry name" value="NAD(P)-bd_dom_sf"/>
</dbReference>
<dbReference type="Gene3D" id="3.40.50.720">
    <property type="entry name" value="NAD(P)-binding Rossmann-like Domain"/>
    <property type="match status" value="1"/>
</dbReference>
<evidence type="ECO:0000256" key="6">
    <source>
        <dbReference type="ARBA" id="ARBA00022691"/>
    </source>
</evidence>
<keyword evidence="9" id="KW-0456">Lyase</keyword>
<evidence type="ECO:0000256" key="13">
    <source>
        <dbReference type="ARBA" id="ARBA00047561"/>
    </source>
</evidence>
<dbReference type="Pfam" id="PF13241">
    <property type="entry name" value="NAD_binding_7"/>
    <property type="match status" value="1"/>
</dbReference>
<dbReference type="GO" id="GO:0051266">
    <property type="term" value="F:sirohydrochlorin ferrochelatase activity"/>
    <property type="evidence" value="ECO:0007669"/>
    <property type="project" value="InterPro"/>
</dbReference>
<feature type="active site" description="Proton acceptor" evidence="15">
    <location>
        <position position="273"/>
    </location>
</feature>
<dbReference type="SUPFAM" id="SSF53790">
    <property type="entry name" value="Tetrapyrrole methylase"/>
    <property type="match status" value="1"/>
</dbReference>
<dbReference type="CDD" id="cd11642">
    <property type="entry name" value="SUMT"/>
    <property type="match status" value="1"/>
</dbReference>
<dbReference type="SUPFAM" id="SSF75615">
    <property type="entry name" value="Siroheme synthase middle domains-like"/>
    <property type="match status" value="1"/>
</dbReference>
<dbReference type="InterPro" id="IPR003043">
    <property type="entry name" value="Uropor_MeTrfase_CS"/>
</dbReference>
<dbReference type="NCBIfam" id="TIGR01470">
    <property type="entry name" value="cysG_Nterm"/>
    <property type="match status" value="1"/>
</dbReference>
<dbReference type="Gene3D" id="1.10.8.210">
    <property type="entry name" value="Sirohaem synthase, dimerisation domain"/>
    <property type="match status" value="1"/>
</dbReference>
<feature type="domain" description="Tetrapyrrole methylase" evidence="17">
    <location>
        <begin position="243"/>
        <end position="453"/>
    </location>
</feature>
<feature type="domain" description="Siroheme synthase central" evidence="19">
    <location>
        <begin position="146"/>
        <end position="171"/>
    </location>
</feature>
<evidence type="ECO:0000256" key="7">
    <source>
        <dbReference type="ARBA" id="ARBA00023002"/>
    </source>
</evidence>
<evidence type="ECO:0000256" key="9">
    <source>
        <dbReference type="ARBA" id="ARBA00023239"/>
    </source>
</evidence>